<reference evidence="2" key="2">
    <citation type="journal article" date="2023" name="BMC Genomics">
        <title>Pest status, molecular evolution, and epigenetic factors derived from the genome assembly of Frankliniella fusca, a thysanopteran phytovirus vector.</title>
        <authorList>
            <person name="Catto M.A."/>
            <person name="Labadie P.E."/>
            <person name="Jacobson A.L."/>
            <person name="Kennedy G.G."/>
            <person name="Srinivasan R."/>
            <person name="Hunt B.G."/>
        </authorList>
    </citation>
    <scope>NUCLEOTIDE SEQUENCE</scope>
    <source>
        <strain evidence="2">PL_HMW_Pooled</strain>
    </source>
</reference>
<evidence type="ECO:0000313" key="3">
    <source>
        <dbReference type="Proteomes" id="UP001219518"/>
    </source>
</evidence>
<feature type="non-terminal residue" evidence="2">
    <location>
        <position position="1"/>
    </location>
</feature>
<feature type="region of interest" description="Disordered" evidence="1">
    <location>
        <begin position="325"/>
        <end position="344"/>
    </location>
</feature>
<keyword evidence="3" id="KW-1185">Reference proteome</keyword>
<keyword evidence="2" id="KW-0401">Integrin</keyword>
<accession>A0AAE1H6H4</accession>
<name>A0AAE1H6H4_9NEOP</name>
<proteinExistence type="predicted"/>
<gene>
    <name evidence="2" type="ORF">KUF71_025008</name>
</gene>
<dbReference type="GO" id="GO:0007229">
    <property type="term" value="P:integrin-mediated signaling pathway"/>
    <property type="evidence" value="ECO:0007669"/>
    <property type="project" value="UniProtKB-KW"/>
</dbReference>
<reference evidence="2" key="1">
    <citation type="submission" date="2021-07" db="EMBL/GenBank/DDBJ databases">
        <authorList>
            <person name="Catto M.A."/>
            <person name="Jacobson A."/>
            <person name="Kennedy G."/>
            <person name="Labadie P."/>
            <person name="Hunt B.G."/>
            <person name="Srinivasan R."/>
        </authorList>
    </citation>
    <scope>NUCLEOTIDE SEQUENCE</scope>
    <source>
        <strain evidence="2">PL_HMW_Pooled</strain>
        <tissue evidence="2">Head</tissue>
    </source>
</reference>
<dbReference type="AlphaFoldDB" id="A0AAE1H6H4"/>
<comment type="caution">
    <text evidence="2">The sequence shown here is derived from an EMBL/GenBank/DDBJ whole genome shotgun (WGS) entry which is preliminary data.</text>
</comment>
<feature type="region of interest" description="Disordered" evidence="1">
    <location>
        <begin position="125"/>
        <end position="164"/>
    </location>
</feature>
<feature type="compositionally biased region" description="Polar residues" evidence="1">
    <location>
        <begin position="198"/>
        <end position="224"/>
    </location>
</feature>
<evidence type="ECO:0000313" key="2">
    <source>
        <dbReference type="EMBL" id="KAK3915689.1"/>
    </source>
</evidence>
<evidence type="ECO:0000256" key="1">
    <source>
        <dbReference type="SAM" id="MobiDB-lite"/>
    </source>
</evidence>
<feature type="region of interest" description="Disordered" evidence="1">
    <location>
        <begin position="186"/>
        <end position="224"/>
    </location>
</feature>
<feature type="region of interest" description="Disordered" evidence="1">
    <location>
        <begin position="261"/>
        <end position="292"/>
    </location>
</feature>
<protein>
    <submittedName>
        <fullName evidence="2">Integrin beta-5</fullName>
    </submittedName>
</protein>
<organism evidence="2 3">
    <name type="scientific">Frankliniella fusca</name>
    <dbReference type="NCBI Taxonomy" id="407009"/>
    <lineage>
        <taxon>Eukaryota</taxon>
        <taxon>Metazoa</taxon>
        <taxon>Ecdysozoa</taxon>
        <taxon>Arthropoda</taxon>
        <taxon>Hexapoda</taxon>
        <taxon>Insecta</taxon>
        <taxon>Pterygota</taxon>
        <taxon>Neoptera</taxon>
        <taxon>Paraneoptera</taxon>
        <taxon>Thysanoptera</taxon>
        <taxon>Terebrantia</taxon>
        <taxon>Thripoidea</taxon>
        <taxon>Thripidae</taxon>
        <taxon>Frankliniella</taxon>
    </lineage>
</organism>
<sequence>DNTQNQTVNQNLCDEAEADDLSQVSSNLTHLIQNQSADCSSAGGNTYENSSNTLFTPTRSSASLDNYQNQTVNQNLCDEAEAGDLSQNRSADCSSAGSNIYENSSNSLFTPTHSSASLTLNQNLYHDGESNSMSQASRDSAHQSQNQSASRSPAGGSLSQNSCNSFFTPTRSSASLNNYQNQTVNQNLHHDGDADGVSQVSSIPTQQSRNWSGARSATDGTVSQNTCNSLITPMRSSASLNMNQNQNAYQNLYHEGEADNLSQLSGSSTQQSRNWSAARSSAGSHTYENSCNSLSSATRTTATLNLNQSQIVNLSHRQSGDVGFLCQGSGSSSRPGSNSHCSATHSSAALNINQNRRPLATIQIRESRFHVVGASSETHGILPDPRDPNFVEALNTPGRKYDVKSIIQKTTRGPEVLQTLIQ</sequence>
<feature type="compositionally biased region" description="Low complexity" evidence="1">
    <location>
        <begin position="261"/>
        <end position="272"/>
    </location>
</feature>
<dbReference type="EMBL" id="JAHWGI010000450">
    <property type="protein sequence ID" value="KAK3915689.1"/>
    <property type="molecule type" value="Genomic_DNA"/>
</dbReference>
<feature type="compositionally biased region" description="Low complexity" evidence="1">
    <location>
        <begin position="328"/>
        <end position="342"/>
    </location>
</feature>
<dbReference type="Proteomes" id="UP001219518">
    <property type="component" value="Unassembled WGS sequence"/>
</dbReference>
<feature type="non-terminal residue" evidence="2">
    <location>
        <position position="422"/>
    </location>
</feature>
<feature type="compositionally biased region" description="Polar residues" evidence="1">
    <location>
        <begin position="273"/>
        <end position="291"/>
    </location>
</feature>